<dbReference type="Proteomes" id="UP000192343">
    <property type="component" value="Unassembled WGS sequence"/>
</dbReference>
<feature type="region of interest" description="Disordered" evidence="1">
    <location>
        <begin position="2083"/>
        <end position="2104"/>
    </location>
</feature>
<comment type="caution">
    <text evidence="3">The sequence shown here is derived from an EMBL/GenBank/DDBJ whole genome shotgun (WGS) entry which is preliminary data.</text>
</comment>
<dbReference type="STRING" id="1963862.B4O97_07135"/>
<organism evidence="3 4">
    <name type="scientific">Marispirochaeta aestuarii</name>
    <dbReference type="NCBI Taxonomy" id="1963862"/>
    <lineage>
        <taxon>Bacteria</taxon>
        <taxon>Pseudomonadati</taxon>
        <taxon>Spirochaetota</taxon>
        <taxon>Spirochaetia</taxon>
        <taxon>Spirochaetales</taxon>
        <taxon>Spirochaetaceae</taxon>
        <taxon>Marispirochaeta</taxon>
    </lineage>
</organism>
<reference evidence="3 4" key="1">
    <citation type="submission" date="2017-03" db="EMBL/GenBank/DDBJ databases">
        <title>Draft Genome sequence of Marispirochaeta sp. strain JC444.</title>
        <authorList>
            <person name="Shivani Y."/>
            <person name="Subhash Y."/>
            <person name="Sasikala C."/>
            <person name="Ramana C."/>
        </authorList>
    </citation>
    <scope>NUCLEOTIDE SEQUENCE [LARGE SCALE GENOMIC DNA]</scope>
    <source>
        <strain evidence="3 4">JC444</strain>
    </source>
</reference>
<feature type="compositionally biased region" description="Polar residues" evidence="1">
    <location>
        <begin position="2003"/>
        <end position="2012"/>
    </location>
</feature>
<accession>A0A1Y1RZW2</accession>
<evidence type="ECO:0000313" key="4">
    <source>
        <dbReference type="Proteomes" id="UP000192343"/>
    </source>
</evidence>
<feature type="non-terminal residue" evidence="3">
    <location>
        <position position="1"/>
    </location>
</feature>
<protein>
    <recommendedName>
        <fullName evidence="2">FlgD/Vpr Ig-like domain-containing protein</fullName>
    </recommendedName>
</protein>
<dbReference type="OrthoDB" id="368286at2"/>
<gene>
    <name evidence="3" type="ORF">B4O97_07135</name>
</gene>
<evidence type="ECO:0000313" key="3">
    <source>
        <dbReference type="EMBL" id="ORC36356.1"/>
    </source>
</evidence>
<keyword evidence="4" id="KW-1185">Reference proteome</keyword>
<evidence type="ECO:0000259" key="2">
    <source>
        <dbReference type="Pfam" id="PF13860"/>
    </source>
</evidence>
<dbReference type="Gene3D" id="2.60.40.4070">
    <property type="match status" value="1"/>
</dbReference>
<dbReference type="Pfam" id="PF13860">
    <property type="entry name" value="FlgD_ig"/>
    <property type="match status" value="1"/>
</dbReference>
<dbReference type="InterPro" id="IPR025965">
    <property type="entry name" value="FlgD/Vpr_Ig-like"/>
</dbReference>
<feature type="domain" description="FlgD/Vpr Ig-like" evidence="2">
    <location>
        <begin position="2490"/>
        <end position="2562"/>
    </location>
</feature>
<feature type="region of interest" description="Disordered" evidence="1">
    <location>
        <begin position="1992"/>
        <end position="2021"/>
    </location>
</feature>
<name>A0A1Y1RZW2_9SPIO</name>
<sequence length="2575" mass="258968">NIVISGTGAVDINGAVLASLGTVTATADSDDNDPTHDLQVGANVGGTTVTFQTGGAGTNGSVVVDGNSLNSVGQTVFQTAASVELGANVLTDGGAISFAGTATAVNLVGADRTIDTTNAGSTLTGGNIDFTTLGIEDDGGNEYALTLNAGSGGVISLASVGQVDTIDTLIFTDALEVRLSGAIDVSGAIDFTNGNDITLTAAAVSITSSAGGIDFTGAPVDSAAGNTYALTLTANSGTVGLSATGQADALSTLTVSAGTVGYSGAVTATGLIDIDGVADNLMTIGQTVTSTAGNIDIDNLGAVTVGAALTANGTAAVSADTNDTGTEDLTINGGNVIGTTATLESGSAAGSGSDVVITTVHNKTTGNIVVNDGASLVLNANLVADTAAGSDITVAAGIPLHVDTSATVSAADTVTVNESISGVNGGEALNIDGATVNLPLVNATGGALLAGLDVDATTVANLNGDISTNGEVNFAGSLATNLQGNVTVTTSNDNIVFDGTTLTDSVAATLEIDTVGGGLETVSFGSVSLDNAGSALTITSASNISLNGIMTVDGNIDLDGADAGDSISLAGTSAITSTNGSIDLADGDLNGNDVNINGNQTLSVTADSGTVRLAGVGNSTAVSRITVSGDVVILEGAIVSSGGASPAVSISEAGVAGDPLTIDGTITATGDNIVISGTGAVDINGAVLASLGTVTATADSDDNDPTHDLQVGANVGGTTVTFQTGGAGTNGSVVVDGNSLNSVGQTVFQTAASVELGANVLTDGGAISFAGTATAVNLVGADRTIDTTNAGSTLTGGNIDFTTLGIEDDGGNEYALTLNAGSGGVISLASVGQVDTIDTLIFTDALEVRLSGAIDVSGAIDFTNGNDITLTAAAVSITSSAGGIDFTGAPVDSAAGNTYALTLTANSGTVGLSATGQADALSTLTVSAGTVGYSGAVTATGLIDIDGVADNLMTIGQTVTSTAGNIDIDNLGAVTVGAALTANGTAAVSADTNDTGTEDLTINGGNVIGTTATLESGSAAGSGSDVVITTVQNNTAGSIVVNAGASLVLNANLVADTAAGSDITVAAGIPLHVDTSATVSAADTVTVNESISGVNGGEALNIDGATVNLPLVNATGGALLAGLDVDATTVANLNGDISTNGEVNFAGSLATNLPGNVTVTTSNDNIVFDGTTLTDSVAATLEIDTVGGGLETVSFGTVTLDNGGSALTITSASNISLNGIMTVDGNIDFSGTDAGDNASLLSNSVITSTNGNVDSSGLNLNGAYSLDIDGADVSVASIGNVTRLTAIDFDAVGTLTLGGVLIQTEGGNVDVTGSTDIEVSANLTIDTEGGDDGNAGSVLFAAGAAIDSAGTNSLAIDTTTGAAFTYGDIVLGLVGATDPLSSLLVEGHIITANGVGTVGTPGVTGQITMDADDDGTATPGQLILAGANYYSGSLQNYDGGSNGILLPVANVNKRFVTDANNINFQSTTFMYESVAGINTLFLQPSGNMVFAMDLHVFAPNKTIDVIAGSTLSAQNLVLYSGQLGVSNVALNINQDLVFLGAAYADTDPDTGIANLFEYDHPVRTADGSYPGNILANPNVALYGPAGEGAAGIRLGNFPGLGIGPSEATYSGGLASLNSAILTVGGNFYLNGADMNSGAFSLNIPNNADSSAAFAEAYNATVADSTASGGWVAAAEATDGLGNTQWDFTAPDIVQAYTISDYEIFIEFSEALENSNNEIGQILDADLIFVNAAPTQDFTAVRLSDASAADLGALAAGTESRYFIFRNGNTTWRTDAHGSTVTQADDYNDFTAAPPAAGQATSTNYLGQNPGNIVPDIYIVKANGTSYITLLDEHKNRVVHRVGGNQYTETLDRCDPVLVKLMAGRQGATGDNRDYHNYFRLQYSEDVQIGSLDPETVPHTNQRAQTTLGAGDYGGAADGLGTVSVNGFFSYAGDLDTDSTDGLPGESLEMFDGHELFIYAGGYNNGTIYPGYLLQADDPVSLGVVPAVLAHPNIRDKTDGPSGNGNPLNTGASLQDDPLTGGIDEREIYLDPASSFAGWDVVKPKIAPFPDSTTPTASEIIVRDSGGNTIIDTIELHVLDDESASWDSSADHPDGVTGTPSEPWKGIRDSSVTAAALTAFGLDNSASGIVDNIPSPVFSSTVNDTSLFGTVANPSLDDPYFSVSFAENRGFTELDQLYLTYNPSSADQYVTDLAGNVLSSITSTMCLERTPPRILYSLAVPGDDKIYLKFSEPVYQTAGNPVSGDPITPADFAFVPPASYTINSVEVLSTELDGAKELYLHLDSPLDMEEIVDFPANGYGMTANLEDQFSNAAATEAVRLSSLGIGVVSPVWASDRLHQDNTFGTNFSTVREFDGSGKIMDTDFTLEARILPTVAAADTMNLIYDVNPLPVTLAGPGNLWLPTIITEFNGVANGDVRYVSSFGGVGALRDYLVPGGDPEIVSGADLEFIFRLGPLYCVRSLDPEDPRRIAPWILPIRDISRQTGGVTILGNVINPGDGERAVLSYELSESGMVTITVFGLDGDVVDIIQRGNQAAGEHTATWDGRNRGGREVARGIYFIRVVAPGIDEYRKVMVVK</sequence>
<proteinExistence type="predicted"/>
<evidence type="ECO:0000256" key="1">
    <source>
        <dbReference type="SAM" id="MobiDB-lite"/>
    </source>
</evidence>
<dbReference type="EMBL" id="MWQY01000006">
    <property type="protein sequence ID" value="ORC36356.1"/>
    <property type="molecule type" value="Genomic_DNA"/>
</dbReference>